<dbReference type="GO" id="GO:0050661">
    <property type="term" value="F:NADP binding"/>
    <property type="evidence" value="ECO:0007669"/>
    <property type="project" value="TreeGrafter"/>
</dbReference>
<dbReference type="SUPFAM" id="SSF51735">
    <property type="entry name" value="NAD(P)-binding Rossmann-fold domains"/>
    <property type="match status" value="1"/>
</dbReference>
<evidence type="ECO:0000259" key="4">
    <source>
        <dbReference type="Pfam" id="PF18317"/>
    </source>
</evidence>
<dbReference type="Gene3D" id="3.40.50.720">
    <property type="entry name" value="NAD(P)-binding Rossmann-like Domain"/>
    <property type="match status" value="1"/>
</dbReference>
<dbReference type="Gene3D" id="3.40.50.10860">
    <property type="entry name" value="Leucine Dehydrogenase, chain A, domain 1"/>
    <property type="match status" value="1"/>
</dbReference>
<dbReference type="Proteomes" id="UP000242699">
    <property type="component" value="Unassembled WGS sequence"/>
</dbReference>
<dbReference type="InterPro" id="IPR036291">
    <property type="entry name" value="NAD(P)-bd_dom_sf"/>
</dbReference>
<dbReference type="PANTHER" id="PTHR21089:SF1">
    <property type="entry name" value="BIFUNCTIONAL 3-DEHYDROQUINATE DEHYDRATASE_SHIKIMATE DEHYDROGENASE, CHLOROPLASTIC"/>
    <property type="match status" value="1"/>
</dbReference>
<dbReference type="SUPFAM" id="SSF53223">
    <property type="entry name" value="Aminoacid dehydrogenase-like, N-terminal domain"/>
    <property type="match status" value="1"/>
</dbReference>
<dbReference type="AlphaFoldDB" id="A0A2T2XBT4"/>
<organism evidence="5 6">
    <name type="scientific">Sulfobacillus benefaciens</name>
    <dbReference type="NCBI Taxonomy" id="453960"/>
    <lineage>
        <taxon>Bacteria</taxon>
        <taxon>Bacillati</taxon>
        <taxon>Bacillota</taxon>
        <taxon>Clostridia</taxon>
        <taxon>Eubacteriales</taxon>
        <taxon>Clostridiales Family XVII. Incertae Sedis</taxon>
        <taxon>Sulfobacillus</taxon>
    </lineage>
</organism>
<accession>A0A2T2XBT4</accession>
<comment type="caution">
    <text evidence="5">The sequence shown here is derived from an EMBL/GenBank/DDBJ whole genome shotgun (WGS) entry which is preliminary data.</text>
</comment>
<dbReference type="EMBL" id="PXYT01000001">
    <property type="protein sequence ID" value="PSR31917.1"/>
    <property type="molecule type" value="Genomic_DNA"/>
</dbReference>
<dbReference type="Pfam" id="PF18317">
    <property type="entry name" value="SDH_C"/>
    <property type="match status" value="1"/>
</dbReference>
<evidence type="ECO:0000256" key="1">
    <source>
        <dbReference type="ARBA" id="ARBA00004871"/>
    </source>
</evidence>
<protein>
    <submittedName>
        <fullName evidence="5">Shikimate dehydrogenase</fullName>
    </submittedName>
</protein>
<dbReference type="InterPro" id="IPR046346">
    <property type="entry name" value="Aminoacid_DH-like_N_sf"/>
</dbReference>
<dbReference type="GO" id="GO:0009073">
    <property type="term" value="P:aromatic amino acid family biosynthetic process"/>
    <property type="evidence" value="ECO:0007669"/>
    <property type="project" value="UniProtKB-KW"/>
</dbReference>
<gene>
    <name evidence="5" type="ORF">C7B43_01465</name>
</gene>
<proteinExistence type="predicted"/>
<evidence type="ECO:0000256" key="2">
    <source>
        <dbReference type="ARBA" id="ARBA00023141"/>
    </source>
</evidence>
<sequence length="275" mass="30323">MKDGVPAPQLVKMELFAVFGDPIHHSLSPDMHNAAFKYLGRQAFYLPVQCAPAVVWDRLNAFRGLGGLGANLTRPLKELVVPNLKSGSDWVAKTQAANAIVWDHDGWIGDNTDVQALISRIPATSHNRFGGTAWVLGQGGVARSSIVALESKGYEVTVFGRRQPKVPKHTQWVPWDNSRLEHPRCDVLVNATPIGQMGETAWPIAPEFDPSTIVVDWVYRPNNTYLIRRAAQAGCMVVDGLTLLIDQAAMSWKLWFGMVGPRDIMADAVRNFGNE</sequence>
<keyword evidence="2" id="KW-0057">Aromatic amino acid biosynthesis</keyword>
<evidence type="ECO:0000259" key="3">
    <source>
        <dbReference type="Pfam" id="PF08501"/>
    </source>
</evidence>
<feature type="domain" description="Shikimate dehydrogenase substrate binding N-terminal" evidence="3">
    <location>
        <begin position="18"/>
        <end position="100"/>
    </location>
</feature>
<name>A0A2T2XBT4_9FIRM</name>
<dbReference type="InterPro" id="IPR022893">
    <property type="entry name" value="Shikimate_DH_fam"/>
</dbReference>
<dbReference type="GO" id="GO:0019632">
    <property type="term" value="P:shikimate metabolic process"/>
    <property type="evidence" value="ECO:0007669"/>
    <property type="project" value="TreeGrafter"/>
</dbReference>
<dbReference type="GO" id="GO:0009423">
    <property type="term" value="P:chorismate biosynthetic process"/>
    <property type="evidence" value="ECO:0007669"/>
    <property type="project" value="TreeGrafter"/>
</dbReference>
<evidence type="ECO:0000313" key="5">
    <source>
        <dbReference type="EMBL" id="PSR31917.1"/>
    </source>
</evidence>
<dbReference type="InterPro" id="IPR013708">
    <property type="entry name" value="Shikimate_DH-bd_N"/>
</dbReference>
<feature type="domain" description="SDH C-terminal" evidence="4">
    <location>
        <begin position="240"/>
        <end position="270"/>
    </location>
</feature>
<dbReference type="GO" id="GO:0005829">
    <property type="term" value="C:cytosol"/>
    <property type="evidence" value="ECO:0007669"/>
    <property type="project" value="TreeGrafter"/>
</dbReference>
<reference evidence="5 6" key="1">
    <citation type="journal article" date="2014" name="BMC Genomics">
        <title>Comparison of environmental and isolate Sulfobacillus genomes reveals diverse carbon, sulfur, nitrogen, and hydrogen metabolisms.</title>
        <authorList>
            <person name="Justice N.B."/>
            <person name="Norman A."/>
            <person name="Brown C.T."/>
            <person name="Singh A."/>
            <person name="Thomas B.C."/>
            <person name="Banfield J.F."/>
        </authorList>
    </citation>
    <scope>NUCLEOTIDE SEQUENCE [LARGE SCALE GENOMIC DNA]</scope>
    <source>
        <strain evidence="5">AMDSBA1</strain>
    </source>
</reference>
<evidence type="ECO:0000313" key="6">
    <source>
        <dbReference type="Proteomes" id="UP000242699"/>
    </source>
</evidence>
<dbReference type="PANTHER" id="PTHR21089">
    <property type="entry name" value="SHIKIMATE DEHYDROGENASE"/>
    <property type="match status" value="1"/>
</dbReference>
<keyword evidence="2" id="KW-0028">Amino-acid biosynthesis</keyword>
<dbReference type="Pfam" id="PF08501">
    <property type="entry name" value="Shikimate_dh_N"/>
    <property type="match status" value="1"/>
</dbReference>
<comment type="pathway">
    <text evidence="1">Metabolic intermediate biosynthesis; chorismate biosynthesis; chorismate from D-erythrose 4-phosphate and phosphoenolpyruvate: step 4/7.</text>
</comment>
<dbReference type="GO" id="GO:0004764">
    <property type="term" value="F:shikimate 3-dehydrogenase (NADP+) activity"/>
    <property type="evidence" value="ECO:0007669"/>
    <property type="project" value="InterPro"/>
</dbReference>
<dbReference type="InterPro" id="IPR041121">
    <property type="entry name" value="SDH_C"/>
</dbReference>